<dbReference type="InterPro" id="IPR042099">
    <property type="entry name" value="ANL_N_sf"/>
</dbReference>
<comment type="caution">
    <text evidence="1">The sequence shown here is derived from an EMBL/GenBank/DDBJ whole genome shotgun (WGS) entry which is preliminary data.</text>
</comment>
<accession>A0ABS5AUN2</accession>
<gene>
    <name evidence="1" type="ORF">DHL47_02795</name>
</gene>
<keyword evidence="2" id="KW-1185">Reference proteome</keyword>
<dbReference type="RefSeq" id="WP_209550807.1">
    <property type="nucleotide sequence ID" value="NZ_QFAY01000004.1"/>
</dbReference>
<organism evidence="1 2">
    <name type="scientific">Streptococcus panodentis</name>
    <dbReference type="NCBI Taxonomy" id="1581472"/>
    <lineage>
        <taxon>Bacteria</taxon>
        <taxon>Bacillati</taxon>
        <taxon>Bacillota</taxon>
        <taxon>Bacilli</taxon>
        <taxon>Lactobacillales</taxon>
        <taxon>Streptococcaceae</taxon>
        <taxon>Streptococcus</taxon>
    </lineage>
</organism>
<reference evidence="1 2" key="1">
    <citation type="submission" date="2018-05" db="EMBL/GenBank/DDBJ databases">
        <title>Draft genome sequence of Streptococcus panodentis CCUG 70867T.</title>
        <authorList>
            <person name="Salva-Serra F."/>
            <person name="Mendez V."/>
            <person name="Jaen-Luchoro D."/>
            <person name="Gonzales-Siles L."/>
            <person name="Karlsson R."/>
            <person name="Engstrom-Jakobsson H."/>
            <person name="Busquets A."/>
            <person name="Gomila M."/>
            <person name="Pineiro-Iglesias B."/>
            <person name="Bennasar-Figueras A."/>
            <person name="Seeger M."/>
            <person name="Moore E."/>
        </authorList>
    </citation>
    <scope>NUCLEOTIDE SEQUENCE [LARGE SCALE GENOMIC DNA]</scope>
    <source>
        <strain evidence="1 2">CCUG 70867</strain>
    </source>
</reference>
<dbReference type="Proteomes" id="UP001519349">
    <property type="component" value="Unassembled WGS sequence"/>
</dbReference>
<protein>
    <submittedName>
        <fullName evidence="1">CoF synthetase</fullName>
    </submittedName>
</protein>
<dbReference type="Gene3D" id="3.40.50.12780">
    <property type="entry name" value="N-terminal domain of ligase-like"/>
    <property type="match status" value="1"/>
</dbReference>
<name>A0ABS5AUN2_9STRE</name>
<sequence length="419" mass="48278">MQAGTFLKTFIEMRWLRRFDSRQALEAYQTRQLAAYRAFLQEKSPYFRQGIPADFRMDKALMMRHFNQLNTVGMDRDEALELALESERTRDFSPMKGEIAVGLSSGTSGHRGLFITSEQERSMWAAAVLAKMLPPGKLLGHRIAFFLRADNALYQTVHSALIRLQYFDTFQAAEQHLELLNTYQPSILVAPASMLLELAKLRQSGRLNIAPQKVISVAEILEEADRQAMEASFELDRIDQIYQATEGFLACSCACGQLHLNEDIVFVEKNYLDEGRFYPLITDFKRRSQPIYRYELNDILVENPDPCPCGSVFTRIDRIEGRSDDIFVFENAAGEPVEVFPDFIRRCLLFVDGIGEYQAAQLSSRQLVIAIEHRSREREAALTRQFQQLAADKDFLAPQLIFKDYQRDRSRKLKRICRI</sequence>
<evidence type="ECO:0000313" key="2">
    <source>
        <dbReference type="Proteomes" id="UP001519349"/>
    </source>
</evidence>
<dbReference type="EMBL" id="QFAY01000004">
    <property type="protein sequence ID" value="MBP2620274.1"/>
    <property type="molecule type" value="Genomic_DNA"/>
</dbReference>
<proteinExistence type="predicted"/>
<dbReference type="NCBIfam" id="TIGR02304">
    <property type="entry name" value="aden_form_hyp"/>
    <property type="match status" value="1"/>
</dbReference>
<evidence type="ECO:0000313" key="1">
    <source>
        <dbReference type="EMBL" id="MBP2620274.1"/>
    </source>
</evidence>
<dbReference type="PANTHER" id="PTHR36932">
    <property type="entry name" value="CAPSULAR POLYSACCHARIDE BIOSYNTHESIS PROTEIN"/>
    <property type="match status" value="1"/>
</dbReference>
<dbReference type="PANTHER" id="PTHR36932:SF1">
    <property type="entry name" value="CAPSULAR POLYSACCHARIDE BIOSYNTHESIS PROTEIN"/>
    <property type="match status" value="1"/>
</dbReference>
<dbReference type="InterPro" id="IPR012685">
    <property type="entry name" value="CHP02304_F390_synth-rel"/>
</dbReference>
<dbReference type="InterPro" id="IPR053158">
    <property type="entry name" value="CapK_Type1_Caps_Biosynth"/>
</dbReference>